<dbReference type="SUPFAM" id="SSF48452">
    <property type="entry name" value="TPR-like"/>
    <property type="match status" value="1"/>
</dbReference>
<dbReference type="Pfam" id="PF12771">
    <property type="entry name" value="SusD-like_2"/>
    <property type="match status" value="1"/>
</dbReference>
<dbReference type="RefSeq" id="WP_378961525.1">
    <property type="nucleotide sequence ID" value="NZ_JBHRXC010000007.1"/>
</dbReference>
<evidence type="ECO:0000313" key="1">
    <source>
        <dbReference type="EMBL" id="MFC4197877.1"/>
    </source>
</evidence>
<organism evidence="1 2">
    <name type="scientific">Pedobacter jamesrossensis</name>
    <dbReference type="NCBI Taxonomy" id="1908238"/>
    <lineage>
        <taxon>Bacteria</taxon>
        <taxon>Pseudomonadati</taxon>
        <taxon>Bacteroidota</taxon>
        <taxon>Sphingobacteriia</taxon>
        <taxon>Sphingobacteriales</taxon>
        <taxon>Sphingobacteriaceae</taxon>
        <taxon>Pedobacter</taxon>
    </lineage>
</organism>
<protein>
    <submittedName>
        <fullName evidence="1">SusD/RagB family nutrient-binding outer membrane lipoprotein</fullName>
    </submittedName>
</protein>
<keyword evidence="2" id="KW-1185">Reference proteome</keyword>
<dbReference type="InterPro" id="IPR041662">
    <property type="entry name" value="SusD-like_2"/>
</dbReference>
<keyword evidence="1" id="KW-0449">Lipoprotein</keyword>
<dbReference type="Proteomes" id="UP001595792">
    <property type="component" value="Unassembled WGS sequence"/>
</dbReference>
<dbReference type="InterPro" id="IPR011990">
    <property type="entry name" value="TPR-like_helical_dom_sf"/>
</dbReference>
<dbReference type="Gene3D" id="1.25.40.390">
    <property type="match status" value="1"/>
</dbReference>
<dbReference type="EMBL" id="JBHSBY010000130">
    <property type="protein sequence ID" value="MFC4197877.1"/>
    <property type="molecule type" value="Genomic_DNA"/>
</dbReference>
<sequence>MKKILKNALIIATAITIVSGCKPEDFGDINLSPNSPSTPQTYLLLTSAERYLGRTTAVTSTATAPGVINEYAAKLYTQQLSENLYTSESRYNTKVYSYNGIYNSPLQDLTTIINLNTDAVSKGAPNVIGGGSNANQIAAARILKAFYFQNMTDRWGDIPYSQALKGKEFLTPVFDKQQAVYTSLFKELKEAAAQFDSGATLKGDILFSGSVVKWKKFAATIRLNMALRLSKKDPATGRTEFNAAIADGVITSNADNVVYTHLAEAANENSIYYNYEVNKRYDYSISKTLVDAMNAINDPRIAVYADKTSAGTYAGMPYGLTQALAGASYNPGTVTSPGNVSLIGRAFRSQNSPVRIFTYPEVLLTIAEGYKLGWITGAPDDTQAAVSYNNAINASFTLNGVTAPANYFTQADVAYDSANGIKKIITQKWIANYMGYAVEAWSDWRRTGFPVLSPSPYPQNIGGKIPVRQGYTTDEASLNNANYQAVIASQGPDELNTPVWWNKP</sequence>
<accession>A0ABV8NQP7</accession>
<reference evidence="2" key="1">
    <citation type="journal article" date="2019" name="Int. J. Syst. Evol. Microbiol.">
        <title>The Global Catalogue of Microorganisms (GCM) 10K type strain sequencing project: providing services to taxonomists for standard genome sequencing and annotation.</title>
        <authorList>
            <consortium name="The Broad Institute Genomics Platform"/>
            <consortium name="The Broad Institute Genome Sequencing Center for Infectious Disease"/>
            <person name="Wu L."/>
            <person name="Ma J."/>
        </authorList>
    </citation>
    <scope>NUCLEOTIDE SEQUENCE [LARGE SCALE GENOMIC DNA]</scope>
    <source>
        <strain evidence="2">CCM 8689</strain>
    </source>
</reference>
<dbReference type="PROSITE" id="PS51257">
    <property type="entry name" value="PROKAR_LIPOPROTEIN"/>
    <property type="match status" value="1"/>
</dbReference>
<evidence type="ECO:0000313" key="2">
    <source>
        <dbReference type="Proteomes" id="UP001595792"/>
    </source>
</evidence>
<comment type="caution">
    <text evidence="1">The sequence shown here is derived from an EMBL/GenBank/DDBJ whole genome shotgun (WGS) entry which is preliminary data.</text>
</comment>
<gene>
    <name evidence="1" type="ORF">ACFOUY_14320</name>
</gene>
<name>A0ABV8NQP7_9SPHI</name>
<proteinExistence type="predicted"/>